<comment type="subcellular location">
    <subcellularLocation>
        <location evidence="11">Cytoplasm</location>
    </subcellularLocation>
</comment>
<comment type="catalytic activity">
    <reaction evidence="10 11">
        <text>GMP + ATP = GDP + ADP</text>
        <dbReference type="Rhea" id="RHEA:20780"/>
        <dbReference type="ChEBI" id="CHEBI:30616"/>
        <dbReference type="ChEBI" id="CHEBI:58115"/>
        <dbReference type="ChEBI" id="CHEBI:58189"/>
        <dbReference type="ChEBI" id="CHEBI:456216"/>
        <dbReference type="EC" id="2.7.4.8"/>
    </reaction>
</comment>
<comment type="similarity">
    <text evidence="2 11">Belongs to the guanylate kinase family.</text>
</comment>
<keyword evidence="8 11" id="KW-0067">ATP-binding</keyword>
<sequence length="202" mass="23131">MTQEGILIVISGPSGTGKSTIVKEFIRRNPSVQLSVSATTRKARPGEMEGVNYFFHSEDDFQKKLHQDAFLEHAVVYGNYYGTPRDFVREQLERGKDVLLEIDTAGAMQVRKKFSQGVFLFILPPSMEELHRRINHRGTETPEELERRMNSALEEILHLGNYDYAVMNDHVSDAVQLIESILKAEKASVVRSRHYWLETFSS</sequence>
<keyword evidence="6 11" id="KW-0547">Nucleotide-binding</keyword>
<feature type="domain" description="Guanylate kinase-like" evidence="12">
    <location>
        <begin position="5"/>
        <end position="183"/>
    </location>
</feature>
<dbReference type="InterPro" id="IPR017665">
    <property type="entry name" value="Guanylate_kinase"/>
</dbReference>
<keyword evidence="7 11" id="KW-0418">Kinase</keyword>
<dbReference type="SMART" id="SM00072">
    <property type="entry name" value="GuKc"/>
    <property type="match status" value="1"/>
</dbReference>
<evidence type="ECO:0000256" key="11">
    <source>
        <dbReference type="HAMAP-Rule" id="MF_00328"/>
    </source>
</evidence>
<organism evidence="13 14">
    <name type="scientific">Anoxynatronum sibiricum</name>
    <dbReference type="NCBI Taxonomy" id="210623"/>
    <lineage>
        <taxon>Bacteria</taxon>
        <taxon>Bacillati</taxon>
        <taxon>Bacillota</taxon>
        <taxon>Clostridia</taxon>
        <taxon>Eubacteriales</taxon>
        <taxon>Clostridiaceae</taxon>
        <taxon>Anoxynatronum</taxon>
    </lineage>
</organism>
<dbReference type="InterPro" id="IPR020590">
    <property type="entry name" value="Guanylate_kinase_CS"/>
</dbReference>
<dbReference type="HAMAP" id="MF_00328">
    <property type="entry name" value="Guanylate_kinase"/>
    <property type="match status" value="1"/>
</dbReference>
<dbReference type="EMBL" id="JBCITM010000002">
    <property type="protein sequence ID" value="MEN1759499.1"/>
    <property type="molecule type" value="Genomic_DNA"/>
</dbReference>
<evidence type="ECO:0000256" key="3">
    <source>
        <dbReference type="ARBA" id="ARBA00012961"/>
    </source>
</evidence>
<dbReference type="EC" id="2.7.4.8" evidence="3 11"/>
<evidence type="ECO:0000256" key="6">
    <source>
        <dbReference type="ARBA" id="ARBA00022741"/>
    </source>
</evidence>
<name>A0ABU9VTP3_9CLOT</name>
<dbReference type="GO" id="GO:0004385">
    <property type="term" value="F:GMP kinase activity"/>
    <property type="evidence" value="ECO:0007669"/>
    <property type="project" value="UniProtKB-EC"/>
</dbReference>
<evidence type="ECO:0000313" key="13">
    <source>
        <dbReference type="EMBL" id="MEN1759499.1"/>
    </source>
</evidence>
<keyword evidence="11" id="KW-0963">Cytoplasm</keyword>
<dbReference type="InterPro" id="IPR008144">
    <property type="entry name" value="Guanylate_kin-like_dom"/>
</dbReference>
<dbReference type="PANTHER" id="PTHR23117:SF13">
    <property type="entry name" value="GUANYLATE KINASE"/>
    <property type="match status" value="1"/>
</dbReference>
<evidence type="ECO:0000256" key="10">
    <source>
        <dbReference type="ARBA" id="ARBA00048594"/>
    </source>
</evidence>
<evidence type="ECO:0000256" key="2">
    <source>
        <dbReference type="ARBA" id="ARBA00005790"/>
    </source>
</evidence>
<evidence type="ECO:0000256" key="4">
    <source>
        <dbReference type="ARBA" id="ARBA00016296"/>
    </source>
</evidence>
<feature type="binding site" evidence="11">
    <location>
        <begin position="12"/>
        <end position="19"/>
    </location>
    <ligand>
        <name>ATP</name>
        <dbReference type="ChEBI" id="CHEBI:30616"/>
    </ligand>
</feature>
<evidence type="ECO:0000256" key="7">
    <source>
        <dbReference type="ARBA" id="ARBA00022777"/>
    </source>
</evidence>
<dbReference type="Gene3D" id="3.30.63.10">
    <property type="entry name" value="Guanylate Kinase phosphate binding domain"/>
    <property type="match status" value="1"/>
</dbReference>
<dbReference type="Proteomes" id="UP001407405">
    <property type="component" value="Unassembled WGS sequence"/>
</dbReference>
<dbReference type="SUPFAM" id="SSF52540">
    <property type="entry name" value="P-loop containing nucleoside triphosphate hydrolases"/>
    <property type="match status" value="1"/>
</dbReference>
<evidence type="ECO:0000256" key="5">
    <source>
        <dbReference type="ARBA" id="ARBA00022679"/>
    </source>
</evidence>
<keyword evidence="14" id="KW-1185">Reference proteome</keyword>
<gene>
    <name evidence="11 13" type="primary">gmk</name>
    <name evidence="13" type="ORF">AAIG11_03340</name>
</gene>
<evidence type="ECO:0000256" key="9">
    <source>
        <dbReference type="ARBA" id="ARBA00030128"/>
    </source>
</evidence>
<dbReference type="InterPro" id="IPR027417">
    <property type="entry name" value="P-loop_NTPase"/>
</dbReference>
<protein>
    <recommendedName>
        <fullName evidence="4 11">Guanylate kinase</fullName>
        <ecNumber evidence="3 11">2.7.4.8</ecNumber>
    </recommendedName>
    <alternativeName>
        <fullName evidence="9 11">GMP kinase</fullName>
    </alternativeName>
</protein>
<dbReference type="PROSITE" id="PS50052">
    <property type="entry name" value="GUANYLATE_KINASE_2"/>
    <property type="match status" value="1"/>
</dbReference>
<evidence type="ECO:0000259" key="12">
    <source>
        <dbReference type="PROSITE" id="PS50052"/>
    </source>
</evidence>
<accession>A0ABU9VTP3</accession>
<dbReference type="Pfam" id="PF00625">
    <property type="entry name" value="Guanylate_kin"/>
    <property type="match status" value="1"/>
</dbReference>
<proteinExistence type="inferred from homology"/>
<reference evidence="13 14" key="1">
    <citation type="submission" date="2024-04" db="EMBL/GenBank/DDBJ databases">
        <title>Genome sequencing and metabolic network reconstruction of aminoacids and betaine degradation by Anoxynatronum sibiricum.</title>
        <authorList>
            <person name="Detkova E.N."/>
            <person name="Boltjanskaja Y.V."/>
            <person name="Mardanov A.V."/>
            <person name="Kevbrin V."/>
        </authorList>
    </citation>
    <scope>NUCLEOTIDE SEQUENCE [LARGE SCALE GENOMIC DNA]</scope>
    <source>
        <strain evidence="13 14">Z-7981</strain>
    </source>
</reference>
<evidence type="ECO:0000313" key="14">
    <source>
        <dbReference type="Proteomes" id="UP001407405"/>
    </source>
</evidence>
<dbReference type="PANTHER" id="PTHR23117">
    <property type="entry name" value="GUANYLATE KINASE-RELATED"/>
    <property type="match status" value="1"/>
</dbReference>
<keyword evidence="5 11" id="KW-0808">Transferase</keyword>
<dbReference type="RefSeq" id="WP_343184846.1">
    <property type="nucleotide sequence ID" value="NZ_JBCITM010000002.1"/>
</dbReference>
<dbReference type="InterPro" id="IPR008145">
    <property type="entry name" value="GK/Ca_channel_bsu"/>
</dbReference>
<comment type="caution">
    <text evidence="13">The sequence shown here is derived from an EMBL/GenBank/DDBJ whole genome shotgun (WGS) entry which is preliminary data.</text>
</comment>
<dbReference type="Gene3D" id="3.40.50.300">
    <property type="entry name" value="P-loop containing nucleotide triphosphate hydrolases"/>
    <property type="match status" value="1"/>
</dbReference>
<dbReference type="NCBIfam" id="TIGR03263">
    <property type="entry name" value="guanyl_kin"/>
    <property type="match status" value="1"/>
</dbReference>
<evidence type="ECO:0000256" key="1">
    <source>
        <dbReference type="ARBA" id="ARBA00003531"/>
    </source>
</evidence>
<comment type="function">
    <text evidence="1 11">Essential for recycling GMP and indirectly, cGMP.</text>
</comment>
<dbReference type="PROSITE" id="PS00856">
    <property type="entry name" value="GUANYLATE_KINASE_1"/>
    <property type="match status" value="1"/>
</dbReference>
<dbReference type="CDD" id="cd00071">
    <property type="entry name" value="GMPK"/>
    <property type="match status" value="1"/>
</dbReference>
<evidence type="ECO:0000256" key="8">
    <source>
        <dbReference type="ARBA" id="ARBA00022840"/>
    </source>
</evidence>